<dbReference type="EMBL" id="WTPW01002455">
    <property type="protein sequence ID" value="KAF0381758.1"/>
    <property type="molecule type" value="Genomic_DNA"/>
</dbReference>
<gene>
    <name evidence="2" type="ORF">F8M41_012065</name>
</gene>
<feature type="compositionally biased region" description="Low complexity" evidence="1">
    <location>
        <begin position="14"/>
        <end position="31"/>
    </location>
</feature>
<feature type="region of interest" description="Disordered" evidence="1">
    <location>
        <begin position="1"/>
        <end position="46"/>
    </location>
</feature>
<dbReference type="AlphaFoldDB" id="A0A8H3X1K0"/>
<accession>A0A8H3X1K0</accession>
<organism evidence="2 3">
    <name type="scientific">Gigaspora margarita</name>
    <dbReference type="NCBI Taxonomy" id="4874"/>
    <lineage>
        <taxon>Eukaryota</taxon>
        <taxon>Fungi</taxon>
        <taxon>Fungi incertae sedis</taxon>
        <taxon>Mucoromycota</taxon>
        <taxon>Glomeromycotina</taxon>
        <taxon>Glomeromycetes</taxon>
        <taxon>Diversisporales</taxon>
        <taxon>Gigasporaceae</taxon>
        <taxon>Gigaspora</taxon>
    </lineage>
</organism>
<name>A0A8H3X1K0_GIGMA</name>
<feature type="compositionally biased region" description="Polar residues" evidence="1">
    <location>
        <begin position="32"/>
        <end position="46"/>
    </location>
</feature>
<keyword evidence="3" id="KW-1185">Reference proteome</keyword>
<reference evidence="2 3" key="1">
    <citation type="journal article" date="2019" name="Environ. Microbiol.">
        <title>At the nexus of three kingdoms: the genome of the mycorrhizal fungus Gigaspora margarita provides insights into plant, endobacterial and fungal interactions.</title>
        <authorList>
            <person name="Venice F."/>
            <person name="Ghignone S."/>
            <person name="Salvioli di Fossalunga A."/>
            <person name="Amselem J."/>
            <person name="Novero M."/>
            <person name="Xianan X."/>
            <person name="Sedzielewska Toro K."/>
            <person name="Morin E."/>
            <person name="Lipzen A."/>
            <person name="Grigoriev I.V."/>
            <person name="Henrissat B."/>
            <person name="Martin F.M."/>
            <person name="Bonfante P."/>
        </authorList>
    </citation>
    <scope>NUCLEOTIDE SEQUENCE [LARGE SCALE GENOMIC DNA]</scope>
    <source>
        <strain evidence="2 3">BEG34</strain>
    </source>
</reference>
<sequence length="97" mass="10885">MSKKGTRNPTITRNESSVSNESTETVATSSSQNQEAKNSDGSVNIQTKAYIDTVLQTITAAIMRSMQQMMDQQLETQRQWNLQCIERSTKGLRSLNK</sequence>
<comment type="caution">
    <text evidence="2">The sequence shown here is derived from an EMBL/GenBank/DDBJ whole genome shotgun (WGS) entry which is preliminary data.</text>
</comment>
<evidence type="ECO:0000313" key="3">
    <source>
        <dbReference type="Proteomes" id="UP000439903"/>
    </source>
</evidence>
<dbReference type="Proteomes" id="UP000439903">
    <property type="component" value="Unassembled WGS sequence"/>
</dbReference>
<evidence type="ECO:0000256" key="1">
    <source>
        <dbReference type="SAM" id="MobiDB-lite"/>
    </source>
</evidence>
<dbReference type="OrthoDB" id="3058101at2759"/>
<proteinExistence type="predicted"/>
<protein>
    <submittedName>
        <fullName evidence="2">Uncharacterized protein</fullName>
    </submittedName>
</protein>
<evidence type="ECO:0000313" key="2">
    <source>
        <dbReference type="EMBL" id="KAF0381758.1"/>
    </source>
</evidence>